<feature type="binding site" evidence="4">
    <location>
        <position position="184"/>
    </location>
    <ligand>
        <name>Mg(2+)</name>
        <dbReference type="ChEBI" id="CHEBI:18420"/>
    </ligand>
</feature>
<reference evidence="8" key="1">
    <citation type="submission" date="2021-01" db="UniProtKB">
        <authorList>
            <consortium name="EnsemblMetazoa"/>
        </authorList>
    </citation>
    <scope>IDENTIFICATION</scope>
</reference>
<dbReference type="InterPro" id="IPR027417">
    <property type="entry name" value="P-loop_NTPase"/>
</dbReference>
<dbReference type="OrthoDB" id="25466at2759"/>
<dbReference type="PRINTS" id="PR00328">
    <property type="entry name" value="SAR1GTPBP"/>
</dbReference>
<evidence type="ECO:0000313" key="8">
    <source>
        <dbReference type="EnsemblMetazoa" id="CLYHEMP008195.1"/>
    </source>
</evidence>
<evidence type="ECO:0000256" key="5">
    <source>
        <dbReference type="PROSITE-ProRule" id="PRU00346"/>
    </source>
</evidence>
<name>A0A7M5UA62_9CNID</name>
<dbReference type="Pfam" id="PF00025">
    <property type="entry name" value="Arf"/>
    <property type="match status" value="1"/>
</dbReference>
<dbReference type="PANTHER" id="PTHR46724:SF2">
    <property type="entry name" value="ADP-RIBOSYLATION FACTOR-LIKE PROTEIN 9"/>
    <property type="match status" value="1"/>
</dbReference>
<dbReference type="GO" id="GO:0032259">
    <property type="term" value="P:methylation"/>
    <property type="evidence" value="ECO:0007669"/>
    <property type="project" value="UniProtKB-KW"/>
</dbReference>
<sequence length="319" mass="35254">MTLTMEWFKTLKPAHKTLIVTGAGISVALLSYSIYRHKNSRKVDEDDVRDEGSTSPVPVREASSWLKDNIGCDTPEDVGVRSMHVIETPKDEVNPEGWVTPTPSNGNLVCREVQNTESESFEGTPRELSPRQPVESESTMDEDVEVDRKASRKILILGLEQAGKSALLSQLSKEGTDCSNYLPTKGFNVVCISFDTIDLNIWEVGGALEYRSYWKNFSQSTDLILFAVDASDRTKFPAAKLYFNDIIGEANENSDFHIIATKSDLEGAAKADEIQHALGLDGMKINVVEVAVRTGGASQNIGLEEVQKRCLNEEDDVHL</sequence>
<dbReference type="EnsemblMetazoa" id="CLYHEMT008195.1">
    <property type="protein sequence ID" value="CLYHEMP008195.1"/>
    <property type="gene ID" value="CLYHEMG008195"/>
</dbReference>
<dbReference type="InterPro" id="IPR004223">
    <property type="entry name" value="VitB12-dep_Met_synth_activ_dom"/>
</dbReference>
<dbReference type="GO" id="GO:0046872">
    <property type="term" value="F:metal ion binding"/>
    <property type="evidence" value="ECO:0007669"/>
    <property type="project" value="UniProtKB-KW"/>
</dbReference>
<proteinExistence type="predicted"/>
<evidence type="ECO:0000256" key="2">
    <source>
        <dbReference type="ARBA" id="ARBA00023134"/>
    </source>
</evidence>
<evidence type="ECO:0000313" key="9">
    <source>
        <dbReference type="Proteomes" id="UP000594262"/>
    </source>
</evidence>
<keyword evidence="4" id="KW-0479">Metal-binding</keyword>
<accession>A0A7M5UA62</accession>
<dbReference type="InterPro" id="IPR053254">
    <property type="entry name" value="Arf-like_GTPase"/>
</dbReference>
<keyword evidence="4" id="KW-0460">Magnesium</keyword>
<dbReference type="PROSITE" id="PS51417">
    <property type="entry name" value="ARF"/>
    <property type="match status" value="1"/>
</dbReference>
<dbReference type="Gene3D" id="3.40.50.300">
    <property type="entry name" value="P-loop containing nucleotide triphosphate hydrolases"/>
    <property type="match status" value="1"/>
</dbReference>
<dbReference type="AlphaFoldDB" id="A0A7M5UA62"/>
<feature type="binding site" evidence="3">
    <location>
        <begin position="158"/>
        <end position="165"/>
    </location>
    <ligand>
        <name>GTP</name>
        <dbReference type="ChEBI" id="CHEBI:37565"/>
    </ligand>
</feature>
<dbReference type="Proteomes" id="UP000594262">
    <property type="component" value="Unplaced"/>
</dbReference>
<dbReference type="SMART" id="SM00177">
    <property type="entry name" value="ARF"/>
    <property type="match status" value="1"/>
</dbReference>
<dbReference type="GO" id="GO:0008705">
    <property type="term" value="F:methionine synthase activity"/>
    <property type="evidence" value="ECO:0007669"/>
    <property type="project" value="InterPro"/>
</dbReference>
<evidence type="ECO:0000256" key="6">
    <source>
        <dbReference type="SAM" id="MobiDB-lite"/>
    </source>
</evidence>
<dbReference type="GeneID" id="136814259"/>
<keyword evidence="2 3" id="KW-0342">GTP-binding</keyword>
<keyword evidence="1 3" id="KW-0547">Nucleotide-binding</keyword>
<dbReference type="GO" id="GO:0003924">
    <property type="term" value="F:GTPase activity"/>
    <property type="evidence" value="ECO:0007669"/>
    <property type="project" value="InterPro"/>
</dbReference>
<keyword evidence="5" id="KW-0489">Methyltransferase</keyword>
<dbReference type="RefSeq" id="XP_066926877.1">
    <property type="nucleotide sequence ID" value="XM_067070776.1"/>
</dbReference>
<feature type="binding site" evidence="4">
    <location>
        <position position="165"/>
    </location>
    <ligand>
        <name>Mg(2+)</name>
        <dbReference type="ChEBI" id="CHEBI:18420"/>
    </ligand>
</feature>
<feature type="region of interest" description="Disordered" evidence="6">
    <location>
        <begin position="41"/>
        <end position="61"/>
    </location>
</feature>
<feature type="region of interest" description="Disordered" evidence="6">
    <location>
        <begin position="115"/>
        <end position="144"/>
    </location>
</feature>
<evidence type="ECO:0000256" key="1">
    <source>
        <dbReference type="ARBA" id="ARBA00022741"/>
    </source>
</evidence>
<evidence type="ECO:0000259" key="7">
    <source>
        <dbReference type="PROSITE" id="PS50974"/>
    </source>
</evidence>
<dbReference type="GO" id="GO:0005525">
    <property type="term" value="F:GTP binding"/>
    <property type="evidence" value="ECO:0007669"/>
    <property type="project" value="UniProtKB-KW"/>
</dbReference>
<feature type="binding site" evidence="3">
    <location>
        <position position="206"/>
    </location>
    <ligand>
        <name>GTP</name>
        <dbReference type="ChEBI" id="CHEBI:37565"/>
    </ligand>
</feature>
<dbReference type="PROSITE" id="PS50974">
    <property type="entry name" value="ADOMET_ACTIVATION"/>
    <property type="match status" value="1"/>
</dbReference>
<keyword evidence="5" id="KW-0808">Transferase</keyword>
<dbReference type="SUPFAM" id="SSF52540">
    <property type="entry name" value="P-loop containing nucleoside triphosphate hydrolases"/>
    <property type="match status" value="1"/>
</dbReference>
<organism evidence="8 9">
    <name type="scientific">Clytia hemisphaerica</name>
    <dbReference type="NCBI Taxonomy" id="252671"/>
    <lineage>
        <taxon>Eukaryota</taxon>
        <taxon>Metazoa</taxon>
        <taxon>Cnidaria</taxon>
        <taxon>Hydrozoa</taxon>
        <taxon>Hydroidolina</taxon>
        <taxon>Leptothecata</taxon>
        <taxon>Obeliida</taxon>
        <taxon>Clytiidae</taxon>
        <taxon>Clytia</taxon>
    </lineage>
</organism>
<protein>
    <recommendedName>
        <fullName evidence="7">AdoMet activation domain-containing protein</fullName>
    </recommendedName>
</protein>
<keyword evidence="9" id="KW-1185">Reference proteome</keyword>
<feature type="domain" description="AdoMet activation" evidence="7">
    <location>
        <begin position="1"/>
        <end position="75"/>
    </location>
</feature>
<dbReference type="PANTHER" id="PTHR46724">
    <property type="entry name" value="ADP-RIBOSYLATION FACTOR-LIKE PROTEIN 9-RELATED"/>
    <property type="match status" value="1"/>
</dbReference>
<evidence type="ECO:0000256" key="3">
    <source>
        <dbReference type="PIRSR" id="PIRSR606689-1"/>
    </source>
</evidence>
<evidence type="ECO:0000256" key="4">
    <source>
        <dbReference type="PIRSR" id="PIRSR606689-2"/>
    </source>
</evidence>
<dbReference type="InterPro" id="IPR006689">
    <property type="entry name" value="Small_GTPase_ARF/SAR"/>
</dbReference>